<evidence type="ECO:0000313" key="3">
    <source>
        <dbReference type="EMBL" id="MDM5284045.1"/>
    </source>
</evidence>
<reference evidence="3" key="1">
    <citation type="submission" date="2023-06" db="EMBL/GenBank/DDBJ databases">
        <title>Comparative genomics of Bacillaceae isolates and their secondary metabolite potential.</title>
        <authorList>
            <person name="Song L."/>
            <person name="Nielsen L.J."/>
            <person name="Mohite O."/>
            <person name="Xu X."/>
            <person name="Weber T."/>
            <person name="Kovacs A.T."/>
        </authorList>
    </citation>
    <scope>NUCLEOTIDE SEQUENCE</scope>
    <source>
        <strain evidence="3">G1S1</strain>
    </source>
</reference>
<dbReference type="PROSITE" id="PS51257">
    <property type="entry name" value="PROKAR_LIPOPROTEIN"/>
    <property type="match status" value="1"/>
</dbReference>
<sequence length="152" mass="16907">MLNGFRVITSGVFLGAILLSGCGNSAEPDEAQQEKSPVMNENPDSNTGEAQNAEVIKKGVGDVIQSIKGLDSKLSAEADPERIQEMGKEMSSVWDSIEKQVEDEYPDWYERIEKNLYLLIGESGNPEKDLEKIKRLSEATKEDLQLFLEEVN</sequence>
<gene>
    <name evidence="3" type="ORF">QUF85_12120</name>
</gene>
<comment type="caution">
    <text evidence="3">The sequence shown here is derived from an EMBL/GenBank/DDBJ whole genome shotgun (WGS) entry which is preliminary data.</text>
</comment>
<evidence type="ECO:0000313" key="4">
    <source>
        <dbReference type="Proteomes" id="UP001238973"/>
    </source>
</evidence>
<feature type="region of interest" description="Disordered" evidence="1">
    <location>
        <begin position="25"/>
        <end position="52"/>
    </location>
</feature>
<feature type="signal peptide" evidence="2">
    <location>
        <begin position="1"/>
        <end position="25"/>
    </location>
</feature>
<keyword evidence="2" id="KW-0732">Signal</keyword>
<evidence type="ECO:0008006" key="5">
    <source>
        <dbReference type="Google" id="ProtNLM"/>
    </source>
</evidence>
<organism evidence="3 4">
    <name type="scientific">Peribacillus frigoritolerans</name>
    <dbReference type="NCBI Taxonomy" id="450367"/>
    <lineage>
        <taxon>Bacteria</taxon>
        <taxon>Bacillati</taxon>
        <taxon>Bacillota</taxon>
        <taxon>Bacilli</taxon>
        <taxon>Bacillales</taxon>
        <taxon>Bacillaceae</taxon>
        <taxon>Peribacillus</taxon>
    </lineage>
</organism>
<evidence type="ECO:0000256" key="1">
    <source>
        <dbReference type="SAM" id="MobiDB-lite"/>
    </source>
</evidence>
<dbReference type="Proteomes" id="UP001238973">
    <property type="component" value="Unassembled WGS sequence"/>
</dbReference>
<evidence type="ECO:0000256" key="2">
    <source>
        <dbReference type="SAM" id="SignalP"/>
    </source>
</evidence>
<accession>A0AAJ1QM89</accession>
<name>A0AAJ1QM89_9BACI</name>
<proteinExistence type="predicted"/>
<dbReference type="EMBL" id="JAUCFI010000003">
    <property type="protein sequence ID" value="MDM5284045.1"/>
    <property type="molecule type" value="Genomic_DNA"/>
</dbReference>
<feature type="chain" id="PRO_5042543057" description="Lipoprotein" evidence="2">
    <location>
        <begin position="26"/>
        <end position="152"/>
    </location>
</feature>
<dbReference type="AlphaFoldDB" id="A0AAJ1QM89"/>
<protein>
    <recommendedName>
        <fullName evidence="5">Lipoprotein</fullName>
    </recommendedName>
</protein>